<evidence type="ECO:0000313" key="2">
    <source>
        <dbReference type="EMBL" id="CAB1420432.1"/>
    </source>
</evidence>
<comment type="caution">
    <text evidence="2">The sequence shown here is derived from an EMBL/GenBank/DDBJ whole genome shotgun (WGS) entry which is preliminary data.</text>
</comment>
<sequence length="107" mass="11389">MCPAPLRLPSGCCAPAARLRLRAKMTTSQPGDRRSESGLDTSRVVRPEARTRRLEIHKSRGAAGGSVAAQAEEKLRVKMEGILSDRIGAAGAPPLQTDSQCVRLAVL</sequence>
<dbReference type="AlphaFoldDB" id="A0A9N7TXD1"/>
<reference evidence="2" key="1">
    <citation type="submission" date="2020-03" db="EMBL/GenBank/DDBJ databases">
        <authorList>
            <person name="Weist P."/>
        </authorList>
    </citation>
    <scope>NUCLEOTIDE SEQUENCE</scope>
</reference>
<accession>A0A9N7TXD1</accession>
<keyword evidence="3" id="KW-1185">Reference proteome</keyword>
<dbReference type="Proteomes" id="UP001153269">
    <property type="component" value="Unassembled WGS sequence"/>
</dbReference>
<proteinExistence type="predicted"/>
<evidence type="ECO:0000256" key="1">
    <source>
        <dbReference type="SAM" id="MobiDB-lite"/>
    </source>
</evidence>
<protein>
    <submittedName>
        <fullName evidence="2">Uncharacterized protein</fullName>
    </submittedName>
</protein>
<organism evidence="2 3">
    <name type="scientific">Pleuronectes platessa</name>
    <name type="common">European plaice</name>
    <dbReference type="NCBI Taxonomy" id="8262"/>
    <lineage>
        <taxon>Eukaryota</taxon>
        <taxon>Metazoa</taxon>
        <taxon>Chordata</taxon>
        <taxon>Craniata</taxon>
        <taxon>Vertebrata</taxon>
        <taxon>Euteleostomi</taxon>
        <taxon>Actinopterygii</taxon>
        <taxon>Neopterygii</taxon>
        <taxon>Teleostei</taxon>
        <taxon>Neoteleostei</taxon>
        <taxon>Acanthomorphata</taxon>
        <taxon>Carangaria</taxon>
        <taxon>Pleuronectiformes</taxon>
        <taxon>Pleuronectoidei</taxon>
        <taxon>Pleuronectidae</taxon>
        <taxon>Pleuronectes</taxon>
    </lineage>
</organism>
<dbReference type="EMBL" id="CADEAL010000453">
    <property type="protein sequence ID" value="CAB1420432.1"/>
    <property type="molecule type" value="Genomic_DNA"/>
</dbReference>
<feature type="compositionally biased region" description="Basic and acidic residues" evidence="1">
    <location>
        <begin position="31"/>
        <end position="58"/>
    </location>
</feature>
<gene>
    <name evidence="2" type="ORF">PLEPLA_LOCUS8307</name>
</gene>
<name>A0A9N7TXD1_PLEPL</name>
<feature type="region of interest" description="Disordered" evidence="1">
    <location>
        <begin position="23"/>
        <end position="68"/>
    </location>
</feature>
<evidence type="ECO:0000313" key="3">
    <source>
        <dbReference type="Proteomes" id="UP001153269"/>
    </source>
</evidence>